<accession>A0AAP0DWF5</accession>
<evidence type="ECO:0000313" key="3">
    <source>
        <dbReference type="EMBL" id="KAK9082251.1"/>
    </source>
</evidence>
<proteinExistence type="predicted"/>
<feature type="transmembrane region" description="Helical" evidence="2">
    <location>
        <begin position="96"/>
        <end position="115"/>
    </location>
</feature>
<evidence type="ECO:0000313" key="4">
    <source>
        <dbReference type="Proteomes" id="UP001420932"/>
    </source>
</evidence>
<keyword evidence="2" id="KW-0812">Transmembrane</keyword>
<keyword evidence="2" id="KW-0472">Membrane</keyword>
<dbReference type="Proteomes" id="UP001420932">
    <property type="component" value="Unassembled WGS sequence"/>
</dbReference>
<name>A0AAP0DWF5_9MAGN</name>
<feature type="compositionally biased region" description="Basic and acidic residues" evidence="1">
    <location>
        <begin position="210"/>
        <end position="222"/>
    </location>
</feature>
<comment type="caution">
    <text evidence="3">The sequence shown here is derived from an EMBL/GenBank/DDBJ whole genome shotgun (WGS) entry which is preliminary data.</text>
</comment>
<dbReference type="AlphaFoldDB" id="A0AAP0DWF5"/>
<feature type="region of interest" description="Disordered" evidence="1">
    <location>
        <begin position="202"/>
        <end position="222"/>
    </location>
</feature>
<evidence type="ECO:0000256" key="1">
    <source>
        <dbReference type="SAM" id="MobiDB-lite"/>
    </source>
</evidence>
<dbReference type="EMBL" id="JBBNAF010000031">
    <property type="protein sequence ID" value="KAK9082251.1"/>
    <property type="molecule type" value="Genomic_DNA"/>
</dbReference>
<organism evidence="3 4">
    <name type="scientific">Stephania yunnanensis</name>
    <dbReference type="NCBI Taxonomy" id="152371"/>
    <lineage>
        <taxon>Eukaryota</taxon>
        <taxon>Viridiplantae</taxon>
        <taxon>Streptophyta</taxon>
        <taxon>Embryophyta</taxon>
        <taxon>Tracheophyta</taxon>
        <taxon>Spermatophyta</taxon>
        <taxon>Magnoliopsida</taxon>
        <taxon>Ranunculales</taxon>
        <taxon>Menispermaceae</taxon>
        <taxon>Menispermoideae</taxon>
        <taxon>Cissampelideae</taxon>
        <taxon>Stephania</taxon>
    </lineage>
</organism>
<protein>
    <submittedName>
        <fullName evidence="3">Uncharacterized protein</fullName>
    </submittedName>
</protein>
<reference evidence="3 4" key="1">
    <citation type="submission" date="2024-01" db="EMBL/GenBank/DDBJ databases">
        <title>Genome assemblies of Stephania.</title>
        <authorList>
            <person name="Yang L."/>
        </authorList>
    </citation>
    <scope>NUCLEOTIDE SEQUENCE [LARGE SCALE GENOMIC DNA]</scope>
    <source>
        <strain evidence="3">YNDBR</strain>
        <tissue evidence="3">Leaf</tissue>
    </source>
</reference>
<gene>
    <name evidence="3" type="ORF">Syun_031603</name>
</gene>
<keyword evidence="4" id="KW-1185">Reference proteome</keyword>
<sequence>MLSRRFKGYKHEPYKYYKTFSSRDEACENSFNDVSIEDWELCCQEFASTKFKAAMEVLKRMRDEMEAMFQSAIEIQHIFLFQELTLVNRIKHHFSFIKNITVYIIFTFIVVFWGGNVFPQLVERAPPIGFIPTDEGSALLYYMKRVLPCTVSTVTRAATSVPLPNHYNDLKHYPKTLGRTSSKNHIGRNRQVETLLPEAQLKTDQTDAELDTKDDIVDEDKI</sequence>
<evidence type="ECO:0000256" key="2">
    <source>
        <dbReference type="SAM" id="Phobius"/>
    </source>
</evidence>
<keyword evidence="2" id="KW-1133">Transmembrane helix</keyword>